<gene>
    <name evidence="3" type="ORF">METZ01_LOCUS361092</name>
</gene>
<reference evidence="3" key="1">
    <citation type="submission" date="2018-05" db="EMBL/GenBank/DDBJ databases">
        <authorList>
            <person name="Lanie J.A."/>
            <person name="Ng W.-L."/>
            <person name="Kazmierczak K.M."/>
            <person name="Andrzejewski T.M."/>
            <person name="Davidsen T.M."/>
            <person name="Wayne K.J."/>
            <person name="Tettelin H."/>
            <person name="Glass J.I."/>
            <person name="Rusch D."/>
            <person name="Podicherti R."/>
            <person name="Tsui H.-C.T."/>
            <person name="Winkler M.E."/>
        </authorList>
    </citation>
    <scope>NUCLEOTIDE SEQUENCE</scope>
</reference>
<sequence>MIHGGIAGFLLVLALNLQNGNGYGTSLMWSCIATIAFAYVSRWFMRSVFSEMHLSAWEQQQAAAQAQAEAAAEATAAEGEAGEEQPIEG</sequence>
<name>A0A382SGE6_9ZZZZ</name>
<keyword evidence="2" id="KW-0472">Membrane</keyword>
<evidence type="ECO:0000313" key="3">
    <source>
        <dbReference type="EMBL" id="SVD08238.1"/>
    </source>
</evidence>
<feature type="compositionally biased region" description="Acidic residues" evidence="1">
    <location>
        <begin position="80"/>
        <end position="89"/>
    </location>
</feature>
<keyword evidence="2" id="KW-0812">Transmembrane</keyword>
<organism evidence="3">
    <name type="scientific">marine metagenome</name>
    <dbReference type="NCBI Taxonomy" id="408172"/>
    <lineage>
        <taxon>unclassified sequences</taxon>
        <taxon>metagenomes</taxon>
        <taxon>ecological metagenomes</taxon>
    </lineage>
</organism>
<dbReference type="EMBL" id="UINC01128467">
    <property type="protein sequence ID" value="SVD08238.1"/>
    <property type="molecule type" value="Genomic_DNA"/>
</dbReference>
<feature type="compositionally biased region" description="Low complexity" evidence="1">
    <location>
        <begin position="66"/>
        <end position="79"/>
    </location>
</feature>
<evidence type="ECO:0000256" key="1">
    <source>
        <dbReference type="SAM" id="MobiDB-lite"/>
    </source>
</evidence>
<evidence type="ECO:0000256" key="2">
    <source>
        <dbReference type="SAM" id="Phobius"/>
    </source>
</evidence>
<protein>
    <submittedName>
        <fullName evidence="3">Uncharacterized protein</fullName>
    </submittedName>
</protein>
<keyword evidence="2" id="KW-1133">Transmembrane helix</keyword>
<proteinExistence type="predicted"/>
<dbReference type="AlphaFoldDB" id="A0A382SGE6"/>
<accession>A0A382SGE6</accession>
<feature type="region of interest" description="Disordered" evidence="1">
    <location>
        <begin position="66"/>
        <end position="89"/>
    </location>
</feature>
<feature type="transmembrane region" description="Helical" evidence="2">
    <location>
        <begin position="26"/>
        <end position="45"/>
    </location>
</feature>